<dbReference type="Gene3D" id="1.10.3720.10">
    <property type="entry name" value="MetI-like"/>
    <property type="match status" value="1"/>
</dbReference>
<evidence type="ECO:0000256" key="5">
    <source>
        <dbReference type="ARBA" id="ARBA00022597"/>
    </source>
</evidence>
<reference evidence="11 12" key="1">
    <citation type="submission" date="2017-01" db="EMBL/GenBank/DDBJ databases">
        <authorList>
            <person name="Varghese N."/>
            <person name="Submissions S."/>
        </authorList>
    </citation>
    <scope>NUCLEOTIDE SEQUENCE [LARGE SCALE GENOMIC DNA]</scope>
    <source>
        <strain evidence="11 12">RUG2-6</strain>
    </source>
</reference>
<evidence type="ECO:0000256" key="9">
    <source>
        <dbReference type="RuleBase" id="RU363032"/>
    </source>
</evidence>
<protein>
    <submittedName>
        <fullName evidence="11">Carbohydrate ABC transporter membrane protein 2, CUT1 family</fullName>
    </submittedName>
</protein>
<keyword evidence="6 9" id="KW-0812">Transmembrane</keyword>
<dbReference type="PANTHER" id="PTHR32243:SF50">
    <property type="entry name" value="MALTOSE_MALTODEXTRIN TRANSPORT SYSTEM PERMEASE PROTEIN MALG"/>
    <property type="match status" value="1"/>
</dbReference>
<feature type="transmembrane region" description="Helical" evidence="9">
    <location>
        <begin position="84"/>
        <end position="108"/>
    </location>
</feature>
<feature type="transmembrane region" description="Helical" evidence="9">
    <location>
        <begin position="26"/>
        <end position="48"/>
    </location>
</feature>
<keyword evidence="7 9" id="KW-1133">Transmembrane helix</keyword>
<evidence type="ECO:0000256" key="1">
    <source>
        <dbReference type="ARBA" id="ARBA00004651"/>
    </source>
</evidence>
<feature type="transmembrane region" description="Helical" evidence="9">
    <location>
        <begin position="253"/>
        <end position="275"/>
    </location>
</feature>
<feature type="domain" description="ABC transmembrane type-1" evidence="10">
    <location>
        <begin position="85"/>
        <end position="275"/>
    </location>
</feature>
<dbReference type="RefSeq" id="WP_076372281.1">
    <property type="nucleotide sequence ID" value="NZ_FTMX01000011.1"/>
</dbReference>
<dbReference type="Pfam" id="PF00528">
    <property type="entry name" value="BPD_transp_1"/>
    <property type="match status" value="1"/>
</dbReference>
<dbReference type="InterPro" id="IPR050901">
    <property type="entry name" value="BP-dep_ABC_trans_perm"/>
</dbReference>
<evidence type="ECO:0000256" key="8">
    <source>
        <dbReference type="ARBA" id="ARBA00023136"/>
    </source>
</evidence>
<evidence type="ECO:0000259" key="10">
    <source>
        <dbReference type="PROSITE" id="PS50928"/>
    </source>
</evidence>
<name>A0A9X8RE77_9BACI</name>
<evidence type="ECO:0000313" key="12">
    <source>
        <dbReference type="Proteomes" id="UP000185829"/>
    </source>
</evidence>
<dbReference type="GO" id="GO:0005886">
    <property type="term" value="C:plasma membrane"/>
    <property type="evidence" value="ECO:0007669"/>
    <property type="project" value="UniProtKB-SubCell"/>
</dbReference>
<comment type="subcellular location">
    <subcellularLocation>
        <location evidence="1 9">Cell membrane</location>
        <topology evidence="1 9">Multi-pass membrane protein</topology>
    </subcellularLocation>
</comment>
<evidence type="ECO:0000256" key="7">
    <source>
        <dbReference type="ARBA" id="ARBA00022989"/>
    </source>
</evidence>
<dbReference type="InterPro" id="IPR035906">
    <property type="entry name" value="MetI-like_sf"/>
</dbReference>
<keyword evidence="8 9" id="KW-0472">Membrane</keyword>
<sequence length="289" mass="32639">MTQVVTLPQKKKVNTKKINSKKMMSVLEVLCVLLIVIFLFLPIFWIVLTAFKPESEVYTTSIFFQATLDNFRTVFGSAFNLGKYYSNSLIVVAVTLLITIPVSILASYSLSRFQMPLKQIFMFMILATQFIPLIVNVIPFFTMFRDWGMLDTTLALIIVNLGHTIPYAIWLTKGFIDRIPIDMEEAATIDGANRLQVLWHILLPLAKPGIITATVFCFVITWNEFMFSLVITQQEAVTLPIALSFFIGEEGVLWNQMAAAGIIFVLPTVIFMLLVRKQFILGMTSGGIK</sequence>
<proteinExistence type="inferred from homology"/>
<dbReference type="CDD" id="cd06261">
    <property type="entry name" value="TM_PBP2"/>
    <property type="match status" value="1"/>
</dbReference>
<feature type="transmembrane region" description="Helical" evidence="9">
    <location>
        <begin position="197"/>
        <end position="222"/>
    </location>
</feature>
<dbReference type="AlphaFoldDB" id="A0A9X8RE77"/>
<dbReference type="EMBL" id="FTMX01000011">
    <property type="protein sequence ID" value="SIS06614.1"/>
    <property type="molecule type" value="Genomic_DNA"/>
</dbReference>
<keyword evidence="5" id="KW-0762">Sugar transport</keyword>
<comment type="caution">
    <text evidence="11">The sequence shown here is derived from an EMBL/GenBank/DDBJ whole genome shotgun (WGS) entry which is preliminary data.</text>
</comment>
<evidence type="ECO:0000313" key="11">
    <source>
        <dbReference type="EMBL" id="SIS06614.1"/>
    </source>
</evidence>
<comment type="similarity">
    <text evidence="2">Belongs to the binding-protein-dependent transport system permease family. MalFG subfamily.</text>
</comment>
<feature type="transmembrane region" description="Helical" evidence="9">
    <location>
        <begin position="154"/>
        <end position="176"/>
    </location>
</feature>
<evidence type="ECO:0000256" key="2">
    <source>
        <dbReference type="ARBA" id="ARBA00009047"/>
    </source>
</evidence>
<evidence type="ECO:0000256" key="6">
    <source>
        <dbReference type="ARBA" id="ARBA00022692"/>
    </source>
</evidence>
<evidence type="ECO:0000256" key="4">
    <source>
        <dbReference type="ARBA" id="ARBA00022475"/>
    </source>
</evidence>
<organism evidence="11 12">
    <name type="scientific">Peribacillus simplex</name>
    <dbReference type="NCBI Taxonomy" id="1478"/>
    <lineage>
        <taxon>Bacteria</taxon>
        <taxon>Bacillati</taxon>
        <taxon>Bacillota</taxon>
        <taxon>Bacilli</taxon>
        <taxon>Bacillales</taxon>
        <taxon>Bacillaceae</taxon>
        <taxon>Peribacillus</taxon>
    </lineage>
</organism>
<gene>
    <name evidence="11" type="ORF">SAMN05878482_111100</name>
</gene>
<dbReference type="GO" id="GO:0055085">
    <property type="term" value="P:transmembrane transport"/>
    <property type="evidence" value="ECO:0007669"/>
    <property type="project" value="InterPro"/>
</dbReference>
<dbReference type="InterPro" id="IPR000515">
    <property type="entry name" value="MetI-like"/>
</dbReference>
<keyword evidence="4" id="KW-1003">Cell membrane</keyword>
<dbReference type="PANTHER" id="PTHR32243">
    <property type="entry name" value="MALTOSE TRANSPORT SYSTEM PERMEASE-RELATED"/>
    <property type="match status" value="1"/>
</dbReference>
<evidence type="ECO:0000256" key="3">
    <source>
        <dbReference type="ARBA" id="ARBA00022448"/>
    </source>
</evidence>
<dbReference type="Proteomes" id="UP000185829">
    <property type="component" value="Unassembled WGS sequence"/>
</dbReference>
<feature type="transmembrane region" description="Helical" evidence="9">
    <location>
        <begin position="120"/>
        <end position="142"/>
    </location>
</feature>
<accession>A0A9X8RE77</accession>
<dbReference type="SUPFAM" id="SSF161098">
    <property type="entry name" value="MetI-like"/>
    <property type="match status" value="1"/>
</dbReference>
<keyword evidence="3 9" id="KW-0813">Transport</keyword>
<dbReference type="PROSITE" id="PS50928">
    <property type="entry name" value="ABC_TM1"/>
    <property type="match status" value="1"/>
</dbReference>